<feature type="region of interest" description="Disordered" evidence="1">
    <location>
        <begin position="332"/>
        <end position="361"/>
    </location>
</feature>
<dbReference type="AlphaFoldDB" id="A0A7S1FF70"/>
<evidence type="ECO:0000259" key="2">
    <source>
        <dbReference type="PROSITE" id="PS50106"/>
    </source>
</evidence>
<reference evidence="3" key="1">
    <citation type="submission" date="2021-01" db="EMBL/GenBank/DDBJ databases">
        <authorList>
            <person name="Corre E."/>
            <person name="Pelletier E."/>
            <person name="Niang G."/>
            <person name="Scheremetjew M."/>
            <person name="Finn R."/>
            <person name="Kale V."/>
            <person name="Holt S."/>
            <person name="Cochrane G."/>
            <person name="Meng A."/>
            <person name="Brown T."/>
            <person name="Cohen L."/>
        </authorList>
    </citation>
    <scope>NUCLEOTIDE SEQUENCE</scope>
</reference>
<dbReference type="InterPro" id="IPR036034">
    <property type="entry name" value="PDZ_sf"/>
</dbReference>
<evidence type="ECO:0000256" key="1">
    <source>
        <dbReference type="SAM" id="MobiDB-lite"/>
    </source>
</evidence>
<feature type="compositionally biased region" description="Low complexity" evidence="1">
    <location>
        <begin position="345"/>
        <end position="361"/>
    </location>
</feature>
<name>A0A7S1FF70_NOCSC</name>
<accession>A0A7S1FF70</accession>
<dbReference type="InterPro" id="IPR001478">
    <property type="entry name" value="PDZ"/>
</dbReference>
<proteinExistence type="predicted"/>
<sequence>MGSSEGGLASVRGWSQTMEILMGRSSGHDHREIALGPDDDFEAGVESVLDAIEQADRNDEFGDLMNFLSPQKSRPPQMSEMMRWLEHADLGKEAGNDERTGTFGSPLATPPMQERRRWLGDDEEARAAYTQPVGLIRAEQSRDSSESHGPSSCCGPGHLPVAHLSICCQNFREERRDQRCALRTISAEDAWHERLKTTGVSGRLVMYKKGELPREDISLHSRNGRILVSTVSMGGKACRAGVRPGDVLVSIDGRKDFTNKRAEEVQASLEAPVLLVFIGFVGKLEAEVQLNHPKAACGLSLGHEFVVGRTAASVQVIDEVIFEPISPLFGTGDDEETSINDDTQSSYDRSSSSRLRLNLST</sequence>
<dbReference type="InterPro" id="IPR041489">
    <property type="entry name" value="PDZ_6"/>
</dbReference>
<organism evidence="3">
    <name type="scientific">Noctiluca scintillans</name>
    <name type="common">Sea sparkle</name>
    <name type="synonym">Red tide dinoflagellate</name>
    <dbReference type="NCBI Taxonomy" id="2966"/>
    <lineage>
        <taxon>Eukaryota</taxon>
        <taxon>Sar</taxon>
        <taxon>Alveolata</taxon>
        <taxon>Dinophyceae</taxon>
        <taxon>Noctilucales</taxon>
        <taxon>Noctilucaceae</taxon>
        <taxon>Noctiluca</taxon>
    </lineage>
</organism>
<evidence type="ECO:0000313" key="3">
    <source>
        <dbReference type="EMBL" id="CAD8862046.1"/>
    </source>
</evidence>
<dbReference type="SUPFAM" id="SSF50156">
    <property type="entry name" value="PDZ domain-like"/>
    <property type="match status" value="1"/>
</dbReference>
<dbReference type="Pfam" id="PF17820">
    <property type="entry name" value="PDZ_6"/>
    <property type="match status" value="1"/>
</dbReference>
<dbReference type="EMBL" id="HBFQ01051070">
    <property type="protein sequence ID" value="CAD8862046.1"/>
    <property type="molecule type" value="Transcribed_RNA"/>
</dbReference>
<dbReference type="SMART" id="SM00228">
    <property type="entry name" value="PDZ"/>
    <property type="match status" value="1"/>
</dbReference>
<protein>
    <recommendedName>
        <fullName evidence="2">PDZ domain-containing protein</fullName>
    </recommendedName>
</protein>
<dbReference type="Gene3D" id="2.30.42.10">
    <property type="match status" value="1"/>
</dbReference>
<dbReference type="PROSITE" id="PS50106">
    <property type="entry name" value="PDZ"/>
    <property type="match status" value="1"/>
</dbReference>
<feature type="domain" description="PDZ" evidence="2">
    <location>
        <begin position="204"/>
        <end position="270"/>
    </location>
</feature>
<gene>
    <name evidence="3" type="ORF">NSCI0253_LOCUS36401</name>
</gene>